<accession>W0DMW2</accession>
<name>W0DMW2_9GAMM</name>
<dbReference type="HOGENOM" id="CLU_3391891_0_0_6"/>
<gene>
    <name evidence="1" type="ORF">THITH_04205</name>
</gene>
<keyword evidence="2" id="KW-1185">Reference proteome</keyword>
<proteinExistence type="predicted"/>
<dbReference type="EMBL" id="CP007029">
    <property type="protein sequence ID" value="AHE99929.1"/>
    <property type="molecule type" value="Genomic_DNA"/>
</dbReference>
<reference evidence="1 2" key="1">
    <citation type="submission" date="2013-12" db="EMBL/GenBank/DDBJ databases">
        <authorList>
            <consortium name="DOE Joint Genome Institute"/>
            <person name="Muyzer G."/>
            <person name="Huntemann M."/>
            <person name="Han J."/>
            <person name="Chen A."/>
            <person name="Kyrpides N."/>
            <person name="Mavromatis K."/>
            <person name="Markowitz V."/>
            <person name="Palaniappan K."/>
            <person name="Ivanova N."/>
            <person name="Schaumberg A."/>
            <person name="Pati A."/>
            <person name="Liolios K."/>
            <person name="Nordberg H.P."/>
            <person name="Cantor M.N."/>
            <person name="Hua S.X."/>
            <person name="Woyke T."/>
        </authorList>
    </citation>
    <scope>NUCLEOTIDE SEQUENCE [LARGE SCALE GENOMIC DNA]</scope>
    <source>
        <strain evidence="1 2">ARh 1</strain>
    </source>
</reference>
<evidence type="ECO:0000313" key="1">
    <source>
        <dbReference type="EMBL" id="AHE99929.1"/>
    </source>
</evidence>
<organism evidence="1 2">
    <name type="scientific">Thioalkalivibrio paradoxus ARh 1</name>
    <dbReference type="NCBI Taxonomy" id="713585"/>
    <lineage>
        <taxon>Bacteria</taxon>
        <taxon>Pseudomonadati</taxon>
        <taxon>Pseudomonadota</taxon>
        <taxon>Gammaproteobacteria</taxon>
        <taxon>Chromatiales</taxon>
        <taxon>Ectothiorhodospiraceae</taxon>
        <taxon>Thioalkalivibrio</taxon>
    </lineage>
</organism>
<evidence type="ECO:0000313" key="2">
    <source>
        <dbReference type="Proteomes" id="UP000005289"/>
    </source>
</evidence>
<protein>
    <submittedName>
        <fullName evidence="1">Uncharacterized protein</fullName>
    </submittedName>
</protein>
<dbReference type="Proteomes" id="UP000005289">
    <property type="component" value="Chromosome"/>
</dbReference>
<sequence length="32" mass="3500">MKLVSRFARQSVGSDFFSLQTVDIPGRSGAEL</sequence>
<dbReference type="KEGG" id="tti:THITH_04205"/>
<dbReference type="AlphaFoldDB" id="W0DMW2"/>